<feature type="region of interest" description="Disordered" evidence="1">
    <location>
        <begin position="34"/>
        <end position="82"/>
    </location>
</feature>
<feature type="compositionally biased region" description="Basic and acidic residues" evidence="1">
    <location>
        <begin position="73"/>
        <end position="82"/>
    </location>
</feature>
<reference evidence="2 3" key="1">
    <citation type="journal article" date="2019" name="Int. J. Syst. Evol. Microbiol.">
        <title>Thermogemmatispora aurantia sp. nov. and Thermogemmatispora argillosa sp. nov., within the class Ktedonobacteria, and emended description of the genus Thermogemmatispora.</title>
        <authorList>
            <person name="Zheng Y."/>
            <person name="Wang C.M."/>
            <person name="Sakai Y."/>
            <person name="Abe K."/>
            <person name="Yokota A."/>
            <person name="Yabe S."/>
        </authorList>
    </citation>
    <scope>NUCLEOTIDE SEQUENCE [LARGE SCALE GENOMIC DNA]</scope>
    <source>
        <strain evidence="2 3">A1-2</strain>
    </source>
</reference>
<protein>
    <submittedName>
        <fullName evidence="2">Uncharacterized protein</fullName>
    </submittedName>
</protein>
<gene>
    <name evidence="2" type="ORF">KTAU_16660</name>
</gene>
<evidence type="ECO:0000313" key="3">
    <source>
        <dbReference type="Proteomes" id="UP000334820"/>
    </source>
</evidence>
<evidence type="ECO:0000256" key="1">
    <source>
        <dbReference type="SAM" id="MobiDB-lite"/>
    </source>
</evidence>
<keyword evidence="3" id="KW-1185">Reference proteome</keyword>
<accession>A0A5J4K8J0</accession>
<proteinExistence type="predicted"/>
<dbReference type="EMBL" id="BKZV01000002">
    <property type="protein sequence ID" value="GER83029.1"/>
    <property type="molecule type" value="Genomic_DNA"/>
</dbReference>
<sequence>MTRHIDDSLRLEAKTDGTLLAELMLVRYGEIWPEDNGAAEKGPRHPQETGAVPFSFSSEPLIASDPAAGGPRPRVDCGQRGQ</sequence>
<evidence type="ECO:0000313" key="2">
    <source>
        <dbReference type="EMBL" id="GER83029.1"/>
    </source>
</evidence>
<name>A0A5J4K8J0_9CHLR</name>
<comment type="caution">
    <text evidence="2">The sequence shown here is derived from an EMBL/GenBank/DDBJ whole genome shotgun (WGS) entry which is preliminary data.</text>
</comment>
<dbReference type="AlphaFoldDB" id="A0A5J4K8J0"/>
<organism evidence="2 3">
    <name type="scientific">Thermogemmatispora aurantia</name>
    <dbReference type="NCBI Taxonomy" id="2045279"/>
    <lineage>
        <taxon>Bacteria</taxon>
        <taxon>Bacillati</taxon>
        <taxon>Chloroflexota</taxon>
        <taxon>Ktedonobacteria</taxon>
        <taxon>Thermogemmatisporales</taxon>
        <taxon>Thermogemmatisporaceae</taxon>
        <taxon>Thermogemmatispora</taxon>
    </lineage>
</organism>
<dbReference type="Proteomes" id="UP000334820">
    <property type="component" value="Unassembled WGS sequence"/>
</dbReference>